<feature type="domain" description="Pectinesterase inhibitor" evidence="5">
    <location>
        <begin position="18"/>
        <end position="156"/>
    </location>
</feature>
<comment type="caution">
    <text evidence="6">The sequence shown here is derived from an EMBL/GenBank/DDBJ whole genome shotgun (WGS) entry which is preliminary data.</text>
</comment>
<evidence type="ECO:0000256" key="1">
    <source>
        <dbReference type="ARBA" id="ARBA00022729"/>
    </source>
</evidence>
<organism evidence="6 7">
    <name type="scientific">Manihot esculenta</name>
    <name type="common">Cassava</name>
    <name type="synonym">Jatropha manihot</name>
    <dbReference type="NCBI Taxonomy" id="3983"/>
    <lineage>
        <taxon>Eukaryota</taxon>
        <taxon>Viridiplantae</taxon>
        <taxon>Streptophyta</taxon>
        <taxon>Embryophyta</taxon>
        <taxon>Tracheophyta</taxon>
        <taxon>Spermatophyta</taxon>
        <taxon>Magnoliopsida</taxon>
        <taxon>eudicotyledons</taxon>
        <taxon>Gunneridae</taxon>
        <taxon>Pentapetalae</taxon>
        <taxon>rosids</taxon>
        <taxon>fabids</taxon>
        <taxon>Malpighiales</taxon>
        <taxon>Euphorbiaceae</taxon>
        <taxon>Crotonoideae</taxon>
        <taxon>Manihoteae</taxon>
        <taxon>Manihot</taxon>
    </lineage>
</organism>
<dbReference type="InterPro" id="IPR035513">
    <property type="entry name" value="Invertase/methylesterase_inhib"/>
</dbReference>
<dbReference type="PANTHER" id="PTHR35357:SF8">
    <property type="entry name" value="OS01G0111000 PROTEIN"/>
    <property type="match status" value="1"/>
</dbReference>
<comment type="similarity">
    <text evidence="3">Belongs to the PMEI family.</text>
</comment>
<dbReference type="Pfam" id="PF04043">
    <property type="entry name" value="PMEI"/>
    <property type="match status" value="1"/>
</dbReference>
<dbReference type="Proteomes" id="UP000091857">
    <property type="component" value="Chromosome 3"/>
</dbReference>
<keyword evidence="7" id="KW-1185">Reference proteome</keyword>
<sequence length="162" mass="17586">MFFLIFFFVNLLVVHTHQASDLATQTCDKLTSVKELCKTALGTSTATDMEGFVKASLAATTRVGGDVSEQIAQMLMSEASTAQESLTKCASIYKAAMDELKNSTAALNEKAYADVEVKLTEAMTTSKACEDGFKGASPLTEQNNKFRDYCNLTLDIIKTIKV</sequence>
<dbReference type="Gramene" id="Manes.03G082200.3.v8.1">
    <property type="protein sequence ID" value="Manes.03G082200.3.v8.1.CDS.1"/>
    <property type="gene ID" value="Manes.03G082200.v8.1"/>
</dbReference>
<reference evidence="7" key="1">
    <citation type="journal article" date="2016" name="Nat. Biotechnol.">
        <title>Sequencing wild and cultivated cassava and related species reveals extensive interspecific hybridization and genetic diversity.</title>
        <authorList>
            <person name="Bredeson J.V."/>
            <person name="Lyons J.B."/>
            <person name="Prochnik S.E."/>
            <person name="Wu G.A."/>
            <person name="Ha C.M."/>
            <person name="Edsinger-Gonzales E."/>
            <person name="Grimwood J."/>
            <person name="Schmutz J."/>
            <person name="Rabbi I.Y."/>
            <person name="Egesi C."/>
            <person name="Nauluvula P."/>
            <person name="Lebot V."/>
            <person name="Ndunguru J."/>
            <person name="Mkamilo G."/>
            <person name="Bart R.S."/>
            <person name="Setter T.L."/>
            <person name="Gleadow R.M."/>
            <person name="Kulakow P."/>
            <person name="Ferguson M.E."/>
            <person name="Rounsley S."/>
            <person name="Rokhsar D.S."/>
        </authorList>
    </citation>
    <scope>NUCLEOTIDE SEQUENCE [LARGE SCALE GENOMIC DNA]</scope>
    <source>
        <strain evidence="7">cv. AM560-2</strain>
    </source>
</reference>
<protein>
    <recommendedName>
        <fullName evidence="5">Pectinesterase inhibitor domain-containing protein</fullName>
    </recommendedName>
</protein>
<keyword evidence="2" id="KW-1015">Disulfide bond</keyword>
<feature type="signal peptide" evidence="4">
    <location>
        <begin position="1"/>
        <end position="19"/>
    </location>
</feature>
<evidence type="ECO:0000256" key="4">
    <source>
        <dbReference type="SAM" id="SignalP"/>
    </source>
</evidence>
<evidence type="ECO:0000256" key="2">
    <source>
        <dbReference type="ARBA" id="ARBA00023157"/>
    </source>
</evidence>
<dbReference type="PANTHER" id="PTHR35357">
    <property type="entry name" value="OS02G0537100 PROTEIN"/>
    <property type="match status" value="1"/>
</dbReference>
<dbReference type="InterPro" id="IPR006501">
    <property type="entry name" value="Pectinesterase_inhib_dom"/>
</dbReference>
<proteinExistence type="inferred from homology"/>
<dbReference type="SUPFAM" id="SSF101148">
    <property type="entry name" value="Plant invertase/pectin methylesterase inhibitor"/>
    <property type="match status" value="1"/>
</dbReference>
<dbReference type="GO" id="GO:0009505">
    <property type="term" value="C:plant-type cell wall"/>
    <property type="evidence" value="ECO:0000318"/>
    <property type="project" value="GO_Central"/>
</dbReference>
<evidence type="ECO:0000313" key="7">
    <source>
        <dbReference type="Proteomes" id="UP000091857"/>
    </source>
</evidence>
<accession>A0A2C9W749</accession>
<name>A0A2C9W749_MANES</name>
<dbReference type="EMBL" id="CM004389">
    <property type="protein sequence ID" value="OAY54528.1"/>
    <property type="molecule type" value="Genomic_DNA"/>
</dbReference>
<dbReference type="Gene3D" id="1.20.140.40">
    <property type="entry name" value="Invertase/pectin methylesterase inhibitor family protein"/>
    <property type="match status" value="1"/>
</dbReference>
<keyword evidence="1 4" id="KW-0732">Signal</keyword>
<dbReference type="STRING" id="3983.A0A2C9W749"/>
<dbReference type="GO" id="GO:0004857">
    <property type="term" value="F:enzyme inhibitor activity"/>
    <property type="evidence" value="ECO:0000318"/>
    <property type="project" value="GO_Central"/>
</dbReference>
<evidence type="ECO:0000256" key="3">
    <source>
        <dbReference type="ARBA" id="ARBA00038471"/>
    </source>
</evidence>
<feature type="chain" id="PRO_5012880826" description="Pectinesterase inhibitor domain-containing protein" evidence="4">
    <location>
        <begin position="20"/>
        <end position="162"/>
    </location>
</feature>
<dbReference type="NCBIfam" id="TIGR01614">
    <property type="entry name" value="PME_inhib"/>
    <property type="match status" value="1"/>
</dbReference>
<dbReference type="SMART" id="SM00856">
    <property type="entry name" value="PMEI"/>
    <property type="match status" value="1"/>
</dbReference>
<evidence type="ECO:0000313" key="6">
    <source>
        <dbReference type="EMBL" id="OAY54528.1"/>
    </source>
</evidence>
<dbReference type="GO" id="GO:0009827">
    <property type="term" value="P:plant-type cell wall modification"/>
    <property type="evidence" value="ECO:0000318"/>
    <property type="project" value="GO_Central"/>
</dbReference>
<gene>
    <name evidence="6" type="ORF">MANES_03G082200v8</name>
</gene>
<evidence type="ECO:0000259" key="5">
    <source>
        <dbReference type="SMART" id="SM00856"/>
    </source>
</evidence>
<dbReference type="AlphaFoldDB" id="A0A2C9W749"/>